<dbReference type="KEGG" id="llh:I41_03850"/>
<dbReference type="Gene3D" id="3.40.50.1240">
    <property type="entry name" value="Phosphoglycerate mutase-like"/>
    <property type="match status" value="1"/>
</dbReference>
<dbReference type="PANTHER" id="PTHR48100">
    <property type="entry name" value="BROAD-SPECIFICITY PHOSPHATASE YOR283W-RELATED"/>
    <property type="match status" value="1"/>
</dbReference>
<dbReference type="CDD" id="cd07067">
    <property type="entry name" value="HP_PGM_like"/>
    <property type="match status" value="1"/>
</dbReference>
<dbReference type="SMART" id="SM00855">
    <property type="entry name" value="PGAM"/>
    <property type="match status" value="1"/>
</dbReference>
<sequence length="192" mass="20741">MLTILLVRSGLTEYDCQGRIQGTLDVPLSGEGRQQATATAEELAARGATIDALYAGPCLGAQQTAEVLANKLKLKPKTLKTLHNLDQGLWQGMLFDDVKSKQPKVFRQWQERPDTVCPPEGETVREATDRLKAAIAKLTKKHKSGTIALVLSQPLASVLRCMLQAGGQPPTLCQSACVGKPLWEPIELASAI</sequence>
<keyword evidence="2" id="KW-1185">Reference proteome</keyword>
<protein>
    <submittedName>
        <fullName evidence="1">Phosphoserine phosphatase 1</fullName>
        <ecNumber evidence="1">3.1.3.3</ecNumber>
    </submittedName>
</protein>
<gene>
    <name evidence="1" type="primary">pspA</name>
    <name evidence="1" type="ORF">I41_03850</name>
</gene>
<keyword evidence="1" id="KW-0378">Hydrolase</keyword>
<evidence type="ECO:0000313" key="1">
    <source>
        <dbReference type="EMBL" id="QDT71229.1"/>
    </source>
</evidence>
<dbReference type="GO" id="GO:0005737">
    <property type="term" value="C:cytoplasm"/>
    <property type="evidence" value="ECO:0007669"/>
    <property type="project" value="TreeGrafter"/>
</dbReference>
<dbReference type="EC" id="3.1.3.3" evidence="1"/>
<dbReference type="RefSeq" id="WP_168206611.1">
    <property type="nucleotide sequence ID" value="NZ_CP036339.1"/>
</dbReference>
<dbReference type="InterPro" id="IPR029033">
    <property type="entry name" value="His_PPase_superfam"/>
</dbReference>
<proteinExistence type="predicted"/>
<name>A0A517TS89_9BACT</name>
<reference evidence="1 2" key="1">
    <citation type="submission" date="2019-02" db="EMBL/GenBank/DDBJ databases">
        <title>Deep-cultivation of Planctomycetes and their phenomic and genomic characterization uncovers novel biology.</title>
        <authorList>
            <person name="Wiegand S."/>
            <person name="Jogler M."/>
            <person name="Boedeker C."/>
            <person name="Pinto D."/>
            <person name="Vollmers J."/>
            <person name="Rivas-Marin E."/>
            <person name="Kohn T."/>
            <person name="Peeters S.H."/>
            <person name="Heuer A."/>
            <person name="Rast P."/>
            <person name="Oberbeckmann S."/>
            <person name="Bunk B."/>
            <person name="Jeske O."/>
            <person name="Meyerdierks A."/>
            <person name="Storesund J.E."/>
            <person name="Kallscheuer N."/>
            <person name="Luecker S."/>
            <person name="Lage O.M."/>
            <person name="Pohl T."/>
            <person name="Merkel B.J."/>
            <person name="Hornburger P."/>
            <person name="Mueller R.-W."/>
            <person name="Bruemmer F."/>
            <person name="Labrenz M."/>
            <person name="Spormann A.M."/>
            <person name="Op den Camp H."/>
            <person name="Overmann J."/>
            <person name="Amann R."/>
            <person name="Jetten M.S.M."/>
            <person name="Mascher T."/>
            <person name="Medema M.H."/>
            <person name="Devos D.P."/>
            <person name="Kaster A.-K."/>
            <person name="Ovreas L."/>
            <person name="Rohde M."/>
            <person name="Galperin M.Y."/>
            <person name="Jogler C."/>
        </authorList>
    </citation>
    <scope>NUCLEOTIDE SEQUENCE [LARGE SCALE GENOMIC DNA]</scope>
    <source>
        <strain evidence="1 2">I41</strain>
    </source>
</reference>
<dbReference type="Pfam" id="PF00300">
    <property type="entry name" value="His_Phos_1"/>
    <property type="match status" value="1"/>
</dbReference>
<dbReference type="AlphaFoldDB" id="A0A517TS89"/>
<organism evidence="1 2">
    <name type="scientific">Lacipirellula limnantheis</name>
    <dbReference type="NCBI Taxonomy" id="2528024"/>
    <lineage>
        <taxon>Bacteria</taxon>
        <taxon>Pseudomonadati</taxon>
        <taxon>Planctomycetota</taxon>
        <taxon>Planctomycetia</taxon>
        <taxon>Pirellulales</taxon>
        <taxon>Lacipirellulaceae</taxon>
        <taxon>Lacipirellula</taxon>
    </lineage>
</organism>
<dbReference type="InterPro" id="IPR013078">
    <property type="entry name" value="His_Pase_superF_clade-1"/>
</dbReference>
<dbReference type="SUPFAM" id="SSF53254">
    <property type="entry name" value="Phosphoglycerate mutase-like"/>
    <property type="match status" value="1"/>
</dbReference>
<dbReference type="Proteomes" id="UP000317909">
    <property type="component" value="Chromosome"/>
</dbReference>
<dbReference type="GO" id="GO:0016791">
    <property type="term" value="F:phosphatase activity"/>
    <property type="evidence" value="ECO:0007669"/>
    <property type="project" value="TreeGrafter"/>
</dbReference>
<evidence type="ECO:0000313" key="2">
    <source>
        <dbReference type="Proteomes" id="UP000317909"/>
    </source>
</evidence>
<dbReference type="InterPro" id="IPR050275">
    <property type="entry name" value="PGM_Phosphatase"/>
</dbReference>
<dbReference type="EMBL" id="CP036339">
    <property type="protein sequence ID" value="QDT71229.1"/>
    <property type="molecule type" value="Genomic_DNA"/>
</dbReference>
<accession>A0A517TS89</accession>
<dbReference type="PANTHER" id="PTHR48100:SF59">
    <property type="entry name" value="ADENOSYLCOBALAMIN_ALPHA-RIBAZOLE PHOSPHATASE"/>
    <property type="match status" value="1"/>
</dbReference>